<dbReference type="Gene3D" id="3.30.300.160">
    <property type="entry name" value="Type II secretion system, protein E, N-terminal domain"/>
    <property type="match status" value="1"/>
</dbReference>
<accession>A0A1H9R4J0</accession>
<dbReference type="InterPro" id="IPR003593">
    <property type="entry name" value="AAA+_ATPase"/>
</dbReference>
<dbReference type="PANTHER" id="PTHR30258">
    <property type="entry name" value="TYPE II SECRETION SYSTEM PROTEIN GSPE-RELATED"/>
    <property type="match status" value="1"/>
</dbReference>
<dbReference type="GO" id="GO:0005886">
    <property type="term" value="C:plasma membrane"/>
    <property type="evidence" value="ECO:0007669"/>
    <property type="project" value="TreeGrafter"/>
</dbReference>
<dbReference type="FunFam" id="3.30.300.160:FF:000002">
    <property type="entry name" value="Type II secretion system protein E"/>
    <property type="match status" value="1"/>
</dbReference>
<sequence length="552" mass="61820">MQTRKRLGDLLVEAGLITAEQVEETVASKGQQKLGDALLDQGLIREEELIEVLEYQLGIPHVHLNEQPIDGQTLNLVPEDFAQRNLVFPLGKKGNRLQIAMADPMDYVVLEDLRMSTGFDIEPVITGRKDVKEAIVRHYSTAEEADINVEAVDDSARELMTAEDDETQAPIIRTVNELLITGLKKEASDVHLDPQENKVLVRYRVDGVLQTDRALNKQHQNEIIARIKIMANLNITEVRLPQDGRVKVTMDGKPVDLRISIMPTVFGEKVVIRILDMSEAIKALDELDLNALNLERFRELIRRPSGMVLLTGPTGSGKTTSLYAAINQLNTEKVNIITIEDPVEYQMTGINQVQVNPDIGLTFANGLRSILRQDPNVVMVGEVRDKDTAEIAVRASLTGHLVFSTLHTNSAVVTIPRLIDMGIEPFLVMSSLSGIVAQRLVRKVCPVCAESYEPTKMEREAFEKRNMTVKTLKRGTGCDACRHSGYRGRMAMHEILLIDDEIRRKVLNEEPIATVRDYAYEQDMIFLVEDGLLKAKKGETTVEEVFRVAIDD</sequence>
<name>A0A1H9R4J0_9BACI</name>
<dbReference type="STRING" id="1464123.SAMN05444126_10421"/>
<dbReference type="Proteomes" id="UP000199318">
    <property type="component" value="Unassembled WGS sequence"/>
</dbReference>
<dbReference type="CDD" id="cd01129">
    <property type="entry name" value="PulE-GspE-like"/>
    <property type="match status" value="1"/>
</dbReference>
<comment type="caution">
    <text evidence="5">The sequence shown here is derived from an EMBL/GenBank/DDBJ whole genome shotgun (WGS) entry which is preliminary data.</text>
</comment>
<evidence type="ECO:0000313" key="5">
    <source>
        <dbReference type="EMBL" id="SER67445.1"/>
    </source>
</evidence>
<dbReference type="Gene3D" id="3.30.450.90">
    <property type="match status" value="1"/>
</dbReference>
<evidence type="ECO:0000256" key="2">
    <source>
        <dbReference type="ARBA" id="ARBA00022741"/>
    </source>
</evidence>
<dbReference type="GO" id="GO:0005524">
    <property type="term" value="F:ATP binding"/>
    <property type="evidence" value="ECO:0007669"/>
    <property type="project" value="UniProtKB-KW"/>
</dbReference>
<gene>
    <name evidence="5" type="ORF">SAMN05444126_10421</name>
</gene>
<dbReference type="Gene3D" id="3.40.50.300">
    <property type="entry name" value="P-loop containing nucleotide triphosphate hydrolases"/>
    <property type="match status" value="1"/>
</dbReference>
<reference evidence="6" key="1">
    <citation type="submission" date="2016-10" db="EMBL/GenBank/DDBJ databases">
        <authorList>
            <person name="de Groot N.N."/>
        </authorList>
    </citation>
    <scope>NUCLEOTIDE SEQUENCE [LARGE SCALE GENOMIC DNA]</scope>
    <source>
        <strain evidence="6">10nlg</strain>
    </source>
</reference>
<dbReference type="InterPro" id="IPR027417">
    <property type="entry name" value="P-loop_NTPase"/>
</dbReference>
<keyword evidence="2" id="KW-0547">Nucleotide-binding</keyword>
<organism evidence="5 6">
    <name type="scientific">Salisediminibacterium halotolerans</name>
    <dbReference type="NCBI Taxonomy" id="517425"/>
    <lineage>
        <taxon>Bacteria</taxon>
        <taxon>Bacillati</taxon>
        <taxon>Bacillota</taxon>
        <taxon>Bacilli</taxon>
        <taxon>Bacillales</taxon>
        <taxon>Bacillaceae</taxon>
        <taxon>Salisediminibacterium</taxon>
    </lineage>
</organism>
<dbReference type="InterPro" id="IPR007831">
    <property type="entry name" value="T2SS_GspE_N"/>
</dbReference>
<dbReference type="RefSeq" id="WP_093072052.1">
    <property type="nucleotide sequence ID" value="NZ_FOGV01000004.1"/>
</dbReference>
<proteinExistence type="inferred from homology"/>
<dbReference type="FunFam" id="3.40.50.300:FF:000398">
    <property type="entry name" value="Type IV pilus assembly ATPase PilB"/>
    <property type="match status" value="1"/>
</dbReference>
<protein>
    <submittedName>
        <fullName evidence="5">Type IV pilus assembly protein PilB</fullName>
    </submittedName>
</protein>
<dbReference type="GO" id="GO:0016887">
    <property type="term" value="F:ATP hydrolysis activity"/>
    <property type="evidence" value="ECO:0007669"/>
    <property type="project" value="TreeGrafter"/>
</dbReference>
<dbReference type="EMBL" id="FOGV01000004">
    <property type="protein sequence ID" value="SER67445.1"/>
    <property type="molecule type" value="Genomic_DNA"/>
</dbReference>
<keyword evidence="3" id="KW-0067">ATP-binding</keyword>
<dbReference type="SUPFAM" id="SSF160246">
    <property type="entry name" value="EspE N-terminal domain-like"/>
    <property type="match status" value="1"/>
</dbReference>
<dbReference type="AlphaFoldDB" id="A0A1H9R4J0"/>
<dbReference type="Pfam" id="PF05157">
    <property type="entry name" value="MshEN"/>
    <property type="match status" value="1"/>
</dbReference>
<dbReference type="OrthoDB" id="9808272at2"/>
<keyword evidence="6" id="KW-1185">Reference proteome</keyword>
<comment type="similarity">
    <text evidence="1">Belongs to the GSP E family.</text>
</comment>
<dbReference type="InterPro" id="IPR037257">
    <property type="entry name" value="T2SS_E_N_sf"/>
</dbReference>
<dbReference type="SUPFAM" id="SSF52540">
    <property type="entry name" value="P-loop containing nucleoside triphosphate hydrolases"/>
    <property type="match status" value="1"/>
</dbReference>
<dbReference type="PANTHER" id="PTHR30258:SF1">
    <property type="entry name" value="PROTEIN TRANSPORT PROTEIN HOFB HOMOLOG"/>
    <property type="match status" value="1"/>
</dbReference>
<feature type="domain" description="AAA+ ATPase" evidence="4">
    <location>
        <begin position="304"/>
        <end position="427"/>
    </location>
</feature>
<dbReference type="Pfam" id="PF00437">
    <property type="entry name" value="T2SSE"/>
    <property type="match status" value="1"/>
</dbReference>
<dbReference type="SMART" id="SM00382">
    <property type="entry name" value="AAA"/>
    <property type="match status" value="1"/>
</dbReference>
<evidence type="ECO:0000259" key="4">
    <source>
        <dbReference type="SMART" id="SM00382"/>
    </source>
</evidence>
<evidence type="ECO:0000313" key="6">
    <source>
        <dbReference type="Proteomes" id="UP000199318"/>
    </source>
</evidence>
<dbReference type="InterPro" id="IPR001482">
    <property type="entry name" value="T2SS/T4SS_dom"/>
</dbReference>
<evidence type="ECO:0000256" key="1">
    <source>
        <dbReference type="ARBA" id="ARBA00006611"/>
    </source>
</evidence>
<evidence type="ECO:0000256" key="3">
    <source>
        <dbReference type="ARBA" id="ARBA00022840"/>
    </source>
</evidence>